<evidence type="ECO:0000313" key="3">
    <source>
        <dbReference type="Proteomes" id="UP001556653"/>
    </source>
</evidence>
<feature type="signal peptide" evidence="1">
    <location>
        <begin position="1"/>
        <end position="21"/>
    </location>
</feature>
<accession>A0ABV3S6X7</accession>
<organism evidence="2 3">
    <name type="scientific">Spiribacter onubensis</name>
    <dbReference type="NCBI Taxonomy" id="3122420"/>
    <lineage>
        <taxon>Bacteria</taxon>
        <taxon>Pseudomonadati</taxon>
        <taxon>Pseudomonadota</taxon>
        <taxon>Gammaproteobacteria</taxon>
        <taxon>Chromatiales</taxon>
        <taxon>Ectothiorhodospiraceae</taxon>
        <taxon>Spiribacter</taxon>
    </lineage>
</organism>
<proteinExistence type="predicted"/>
<keyword evidence="3" id="KW-1185">Reference proteome</keyword>
<dbReference type="Proteomes" id="UP001556653">
    <property type="component" value="Unassembled WGS sequence"/>
</dbReference>
<reference evidence="2 3" key="1">
    <citation type="submission" date="2024-02" db="EMBL/GenBank/DDBJ databases">
        <title>New especies of Spiribacter isolated from saline water.</title>
        <authorList>
            <person name="Leon M.J."/>
            <person name="De La Haba R."/>
            <person name="Sanchez-Porro C."/>
            <person name="Ventosa A."/>
        </authorList>
    </citation>
    <scope>NUCLEOTIDE SEQUENCE [LARGE SCALE GENOMIC DNA]</scope>
    <source>
        <strain evidence="3">ag22IC4-227</strain>
    </source>
</reference>
<feature type="chain" id="PRO_5046396999" evidence="1">
    <location>
        <begin position="22"/>
        <end position="149"/>
    </location>
</feature>
<dbReference type="RefSeq" id="WP_367966375.1">
    <property type="nucleotide sequence ID" value="NZ_JBAKFI010000004.1"/>
</dbReference>
<name>A0ABV3S6X7_9GAMM</name>
<protein>
    <submittedName>
        <fullName evidence="2">Uncharacterized protein</fullName>
    </submittedName>
</protein>
<keyword evidence="1" id="KW-0732">Signal</keyword>
<evidence type="ECO:0000313" key="2">
    <source>
        <dbReference type="EMBL" id="MEX0385892.1"/>
    </source>
</evidence>
<evidence type="ECO:0000256" key="1">
    <source>
        <dbReference type="SAM" id="SignalP"/>
    </source>
</evidence>
<gene>
    <name evidence="2" type="ORF">V6X64_02640</name>
</gene>
<comment type="caution">
    <text evidence="2">The sequence shown here is derived from an EMBL/GenBank/DDBJ whole genome shotgun (WGS) entry which is preliminary data.</text>
</comment>
<dbReference type="EMBL" id="JBAKFJ010000001">
    <property type="protein sequence ID" value="MEX0385892.1"/>
    <property type="molecule type" value="Genomic_DNA"/>
</dbReference>
<sequence length="149" mass="16393">MYKSIITVAMTAGLFAAPAFATEDDRAEWLFAHTADAVEIQEGNVLIVPMEREIFAFTDRPNRAHQYLNAHEFVALWNDGEDSFENDPPNAVLTWVADGEVHEAEIELVDVAIVDHGRALVYGIDSESAIALPIDASQVSLFIDGAYTL</sequence>